<gene>
    <name evidence="2" type="ORF">ACFPH6_50890</name>
</gene>
<name>A0ABV8Z858_9ACTN</name>
<protein>
    <recommendedName>
        <fullName evidence="1">D-inositol 3-phosphate glycosyltransferase</fullName>
    </recommendedName>
</protein>
<reference evidence="3" key="1">
    <citation type="journal article" date="2019" name="Int. J. Syst. Evol. Microbiol.">
        <title>The Global Catalogue of Microorganisms (GCM) 10K type strain sequencing project: providing services to taxonomists for standard genome sequencing and annotation.</title>
        <authorList>
            <consortium name="The Broad Institute Genomics Platform"/>
            <consortium name="The Broad Institute Genome Sequencing Center for Infectious Disease"/>
            <person name="Wu L."/>
            <person name="Ma J."/>
        </authorList>
    </citation>
    <scope>NUCLEOTIDE SEQUENCE [LARGE SCALE GENOMIC DNA]</scope>
    <source>
        <strain evidence="3">DT43</strain>
    </source>
</reference>
<sequence>MAADGHAFRVLLLTSGPLDGEEGADTQLAMALAHAMPQAEHLWFRQWPGRNRPVGVARGRSVPIPSRDGVPHLAERLQVATAGAVLARHVDLVHAVMTIGAGFPAFSRLWPRLVGGRPILHTVPGVMDPARLDRSRPLGPTVALSEATAGMLGAAGFGEVRVIGPGVRLDCWPHRPRPTGELPTVLVTGHHDRDGGTYEAISSAAAAWRAGARFRLVLAIRSRPGQDVRYLGKALRARALQEGLHDVEVLGYVEDMSGLLAASDVLLYVPRALGGKADVPLTVLEALATGRPVILSDLPQFASLTDSVLRVPVGNCHHAGRLLYQLLDRPQWWEQLAKRGRTTVEERFGQDRFMSNYARLYQELLA</sequence>
<dbReference type="SUPFAM" id="SSF53756">
    <property type="entry name" value="UDP-Glycosyltransferase/glycogen phosphorylase"/>
    <property type="match status" value="1"/>
</dbReference>
<dbReference type="Gene3D" id="3.40.50.2000">
    <property type="entry name" value="Glycogen Phosphorylase B"/>
    <property type="match status" value="2"/>
</dbReference>
<dbReference type="PANTHER" id="PTHR12526">
    <property type="entry name" value="GLYCOSYLTRANSFERASE"/>
    <property type="match status" value="1"/>
</dbReference>
<dbReference type="EMBL" id="JBHSFG010000124">
    <property type="protein sequence ID" value="MFC4472676.1"/>
    <property type="molecule type" value="Genomic_DNA"/>
</dbReference>
<evidence type="ECO:0000256" key="1">
    <source>
        <dbReference type="ARBA" id="ARBA00021292"/>
    </source>
</evidence>
<organism evidence="2 3">
    <name type="scientific">Streptomyces xiangluensis</name>
    <dbReference type="NCBI Taxonomy" id="2665720"/>
    <lineage>
        <taxon>Bacteria</taxon>
        <taxon>Bacillati</taxon>
        <taxon>Actinomycetota</taxon>
        <taxon>Actinomycetes</taxon>
        <taxon>Kitasatosporales</taxon>
        <taxon>Streptomycetaceae</taxon>
        <taxon>Streptomyces</taxon>
    </lineage>
</organism>
<comment type="caution">
    <text evidence="2">The sequence shown here is derived from an EMBL/GenBank/DDBJ whole genome shotgun (WGS) entry which is preliminary data.</text>
</comment>
<dbReference type="Pfam" id="PF13692">
    <property type="entry name" value="Glyco_trans_1_4"/>
    <property type="match status" value="1"/>
</dbReference>
<evidence type="ECO:0000313" key="3">
    <source>
        <dbReference type="Proteomes" id="UP001596012"/>
    </source>
</evidence>
<keyword evidence="3" id="KW-1185">Reference proteome</keyword>
<proteinExistence type="predicted"/>
<dbReference type="PANTHER" id="PTHR12526:SF638">
    <property type="entry name" value="SPORE COAT PROTEIN SA"/>
    <property type="match status" value="1"/>
</dbReference>
<dbReference type="Proteomes" id="UP001596012">
    <property type="component" value="Unassembled WGS sequence"/>
</dbReference>
<accession>A0ABV8Z858</accession>
<evidence type="ECO:0000313" key="2">
    <source>
        <dbReference type="EMBL" id="MFC4472676.1"/>
    </source>
</evidence>
<dbReference type="RefSeq" id="WP_386356874.1">
    <property type="nucleotide sequence ID" value="NZ_JBHSFG010000124.1"/>
</dbReference>